<dbReference type="EMBL" id="LFZO01000165">
    <property type="protein sequence ID" value="KXT12102.1"/>
    <property type="molecule type" value="Genomic_DNA"/>
</dbReference>
<evidence type="ECO:0000313" key="2">
    <source>
        <dbReference type="EMBL" id="KXT12102.1"/>
    </source>
</evidence>
<dbReference type="Gene3D" id="2.60.120.260">
    <property type="entry name" value="Galactose-binding domain-like"/>
    <property type="match status" value="1"/>
</dbReference>
<keyword evidence="3" id="KW-1185">Reference proteome</keyword>
<feature type="chain" id="PRO_5007297308" description="Glycosyl hydrolases family 2 sugar binding domain-containing protein" evidence="1">
    <location>
        <begin position="21"/>
        <end position="985"/>
    </location>
</feature>
<comment type="caution">
    <text evidence="2">The sequence shown here is derived from an EMBL/GenBank/DDBJ whole genome shotgun (WGS) entry which is preliminary data.</text>
</comment>
<dbReference type="OrthoDB" id="2588159at2759"/>
<evidence type="ECO:0000256" key="1">
    <source>
        <dbReference type="SAM" id="SignalP"/>
    </source>
</evidence>
<dbReference type="InterPro" id="IPR008979">
    <property type="entry name" value="Galactose-bd-like_sf"/>
</dbReference>
<dbReference type="InterPro" id="IPR053161">
    <property type="entry name" value="Ulvan_degrading_GH"/>
</dbReference>
<organism evidence="2 3">
    <name type="scientific">Pseudocercospora musae</name>
    <dbReference type="NCBI Taxonomy" id="113226"/>
    <lineage>
        <taxon>Eukaryota</taxon>
        <taxon>Fungi</taxon>
        <taxon>Dikarya</taxon>
        <taxon>Ascomycota</taxon>
        <taxon>Pezizomycotina</taxon>
        <taxon>Dothideomycetes</taxon>
        <taxon>Dothideomycetidae</taxon>
        <taxon>Mycosphaerellales</taxon>
        <taxon>Mycosphaerellaceae</taxon>
        <taxon>Pseudocercospora</taxon>
    </lineage>
</organism>
<dbReference type="Proteomes" id="UP000073492">
    <property type="component" value="Unassembled WGS sequence"/>
</dbReference>
<keyword evidence="1" id="KW-0732">Signal</keyword>
<dbReference type="PANTHER" id="PTHR36848:SF2">
    <property type="entry name" value="SECRETED PROTEIN"/>
    <property type="match status" value="1"/>
</dbReference>
<feature type="signal peptide" evidence="1">
    <location>
        <begin position="1"/>
        <end position="20"/>
    </location>
</feature>
<accession>A0A139IBZ3</accession>
<dbReference type="AlphaFoldDB" id="A0A139IBZ3"/>
<proteinExistence type="predicted"/>
<dbReference type="SUPFAM" id="SSF49785">
    <property type="entry name" value="Galactose-binding domain-like"/>
    <property type="match status" value="1"/>
</dbReference>
<evidence type="ECO:0000313" key="3">
    <source>
        <dbReference type="Proteomes" id="UP000073492"/>
    </source>
</evidence>
<name>A0A139IBZ3_9PEZI</name>
<dbReference type="PANTHER" id="PTHR36848">
    <property type="entry name" value="DNA-BINDING PROTEIN (PUTATIVE SECRETED PROTEIN)-RELATED"/>
    <property type="match status" value="1"/>
</dbReference>
<protein>
    <recommendedName>
        <fullName evidence="4">Glycosyl hydrolases family 2 sugar binding domain-containing protein</fullName>
    </recommendedName>
</protein>
<gene>
    <name evidence="2" type="ORF">AC579_7967</name>
</gene>
<reference evidence="2 3" key="1">
    <citation type="submission" date="2015-07" db="EMBL/GenBank/DDBJ databases">
        <title>Comparative genomics of the Sigatoka disease complex on banana suggests a link between parallel evolutionary changes in Pseudocercospora fijiensis and Pseudocercospora eumusae and increased virulence on the banana host.</title>
        <authorList>
            <person name="Chang T.-C."/>
            <person name="Salvucci A."/>
            <person name="Crous P.W."/>
            <person name="Stergiopoulos I."/>
        </authorList>
    </citation>
    <scope>NUCLEOTIDE SEQUENCE [LARGE SCALE GENOMIC DNA]</scope>
    <source>
        <strain evidence="2 3">CBS 116634</strain>
    </source>
</reference>
<dbReference type="STRING" id="113226.A0A139IBZ3"/>
<evidence type="ECO:0008006" key="4">
    <source>
        <dbReference type="Google" id="ProtNLM"/>
    </source>
</evidence>
<sequence>MKWLSGFVVMKLILPALVTAATIRSFADARSNNDQLTSDLNLGSFQNPSARARPRFRYWIPDASVNLSTVQSDIADAGKVGAGGVELLGYYNYGDIESFTGVIPTDWTEYGWGTPKWRKYLRATKDNNLIIDLALGPNQGAGVPAALNSDGLQWDLQPFNTTVEIGGRFSGVLPGWNTGPLVAASTGLVTKTANVSSEITYTLSATSLQDVTSNVSSRGELTVEFPSNVTGEHFVIFSYYLVHTRYREQQTPLLVTSGNGVQQSPVLSFIQNGSWVVDHFSATGAKAVADFWNEHLLSGGETADLVREVGNYIWEDSQEFPSNILWTPKVPEAFHIQHGYDLAKYLPIFMNGNGGGVSALPAAAPPVFVTDEPFQDAKHVADFRQTMTELNKGYLDGLTKFAHSIGVQSSTQVAYNLPLDMLSNIPHVDAPETETLGFGHNIDAYRQFVGPAGLAGKRIISSEAGALMWRVFQQTIPELLWDLKRSIVGGVNAFVLHGMPFSGHYPNTTWPTYTTFLYLFSEMHNRHQPGWDYYRDFIDYTARVQQVTQTGVAKVDIAFWSRKTSYVIVPTIYAPNDLVKAGYTYEYLSPDDFSLPSAFVRNGVLAPKAQAFKALVLRGNDTLTVSGVSKLSHWAKQGLPIVISGGLPSNVSGTISSEDLKAIRSDLHALKTMPNVHLVPFEGLAESLAKIGISPRTSTASGSSDNSIWYSRWRESANETTVFTYNDATGIESGMMPSEMNLTFEATGRPYVYDAWTGDQTPLTNYTHDGKSTTISMTLAGNQSTIIAFRQHGVYAGVAAPPSWKTHAPSRTIILNNWTLTIESWTAPPSFDIEETVKQNATYQINALLPWRELKVANLTYVSGRGYYQTTFNWPPVSPYVRGAVITMDAIIHTAVVYINGQKTVPLDITWPRVDVTKHLEPGLNSIDIVVSTPLGNSLIPVQDQLRSMGVVPSNLVAEYVNGPGSTMFSVKDYGLVGEVSLMLY</sequence>
<dbReference type="Pfam" id="PF17132">
    <property type="entry name" value="Glyco_hydro_106"/>
    <property type="match status" value="1"/>
</dbReference>